<evidence type="ECO:0000313" key="12">
    <source>
        <dbReference type="EMBL" id="WAT00667.1"/>
    </source>
</evidence>
<evidence type="ECO:0000256" key="2">
    <source>
        <dbReference type="ARBA" id="ARBA00004496"/>
    </source>
</evidence>
<sequence length="238" mass="26841">MAPFNKQKTRPYADSTPRLHRFPPLRKAPQNEQETLPTGLEYQQRLNDGFQQGVSQGFAKGLEDGRQSGFAQGRHDGFAEGMATGRVDAQRVEKAAFNEAAEPLSQLVEKMNQAQERYEERRREELLQLVEKVTRQVIRCELALQPTQLLALIDEALTGMDVRPTMLKIKLNPEEYQRITDIDAEKSALWGLTPEPAMLPGECRIITDNAELDVGCEHRLAQCISGLRTSLLPEKADE</sequence>
<dbReference type="RefSeq" id="WP_045048830.1">
    <property type="nucleotide sequence ID" value="NZ_CP114058.1"/>
</dbReference>
<evidence type="ECO:0000256" key="6">
    <source>
        <dbReference type="ARBA" id="ARBA00022490"/>
    </source>
</evidence>
<dbReference type="PANTHER" id="PTHR34982:SF1">
    <property type="entry name" value="FLAGELLAR ASSEMBLY PROTEIN FLIH"/>
    <property type="match status" value="1"/>
</dbReference>
<proteinExistence type="inferred from homology"/>
<organism evidence="12 13">
    <name type="scientific">Rouxiella chamberiensis</name>
    <dbReference type="NCBI Taxonomy" id="1513468"/>
    <lineage>
        <taxon>Bacteria</taxon>
        <taxon>Pseudomonadati</taxon>
        <taxon>Pseudomonadota</taxon>
        <taxon>Gammaproteobacteria</taxon>
        <taxon>Enterobacterales</taxon>
        <taxon>Yersiniaceae</taxon>
        <taxon>Rouxiella</taxon>
    </lineage>
</organism>
<protein>
    <recommendedName>
        <fullName evidence="4">Flagellar assembly protein FliH</fullName>
    </recommendedName>
</protein>
<dbReference type="Proteomes" id="UP001164712">
    <property type="component" value="Chromosome"/>
</dbReference>
<evidence type="ECO:0000256" key="9">
    <source>
        <dbReference type="ARBA" id="ARBA00023225"/>
    </source>
</evidence>
<keyword evidence="8" id="KW-0653">Protein transport</keyword>
<feature type="domain" description="Flagellar assembly protein FliH/Type III secretion system HrpE" evidence="11">
    <location>
        <begin position="99"/>
        <end position="222"/>
    </location>
</feature>
<comment type="function">
    <text evidence="1">Needed for flagellar regrowth and assembly.</text>
</comment>
<evidence type="ECO:0000259" key="11">
    <source>
        <dbReference type="Pfam" id="PF02108"/>
    </source>
</evidence>
<name>A0ABY7HMR0_9GAMM</name>
<evidence type="ECO:0000256" key="1">
    <source>
        <dbReference type="ARBA" id="ARBA00003041"/>
    </source>
</evidence>
<evidence type="ECO:0000256" key="3">
    <source>
        <dbReference type="ARBA" id="ARBA00006602"/>
    </source>
</evidence>
<accession>A0ABY7HMR0</accession>
<keyword evidence="12" id="KW-0966">Cell projection</keyword>
<evidence type="ECO:0000256" key="10">
    <source>
        <dbReference type="SAM" id="MobiDB-lite"/>
    </source>
</evidence>
<evidence type="ECO:0000256" key="5">
    <source>
        <dbReference type="ARBA" id="ARBA00022448"/>
    </source>
</evidence>
<evidence type="ECO:0000313" key="13">
    <source>
        <dbReference type="Proteomes" id="UP001164712"/>
    </source>
</evidence>
<keyword evidence="13" id="KW-1185">Reference proteome</keyword>
<dbReference type="Pfam" id="PF02108">
    <property type="entry name" value="FliH"/>
    <property type="match status" value="1"/>
</dbReference>
<feature type="region of interest" description="Disordered" evidence="10">
    <location>
        <begin position="1"/>
        <end position="42"/>
    </location>
</feature>
<evidence type="ECO:0000256" key="7">
    <source>
        <dbReference type="ARBA" id="ARBA00022795"/>
    </source>
</evidence>
<comment type="subcellular location">
    <subcellularLocation>
        <location evidence="2">Cytoplasm</location>
    </subcellularLocation>
</comment>
<dbReference type="PANTHER" id="PTHR34982">
    <property type="entry name" value="YOP PROTEINS TRANSLOCATION PROTEIN L"/>
    <property type="match status" value="1"/>
</dbReference>
<keyword evidence="12" id="KW-0282">Flagellum</keyword>
<dbReference type="EMBL" id="CP114058">
    <property type="protein sequence ID" value="WAT00667.1"/>
    <property type="molecule type" value="Genomic_DNA"/>
</dbReference>
<dbReference type="InterPro" id="IPR051472">
    <property type="entry name" value="T3SS_Stator/FliH"/>
</dbReference>
<gene>
    <name evidence="12" type="primary">fliH</name>
    <name evidence="12" type="ORF">O1V66_17645</name>
</gene>
<keyword evidence="6" id="KW-0963">Cytoplasm</keyword>
<keyword evidence="7" id="KW-1005">Bacterial flagellum biogenesis</keyword>
<dbReference type="PRINTS" id="PR01003">
    <property type="entry name" value="FLGFLIH"/>
</dbReference>
<dbReference type="NCBIfam" id="NF009925">
    <property type="entry name" value="PRK13386.1"/>
    <property type="match status" value="1"/>
</dbReference>
<keyword evidence="5" id="KW-0813">Transport</keyword>
<dbReference type="InterPro" id="IPR018035">
    <property type="entry name" value="Flagellar_FliH/T3SS_HrpE"/>
</dbReference>
<dbReference type="InterPro" id="IPR000563">
    <property type="entry name" value="Flag_FliH"/>
</dbReference>
<keyword evidence="9" id="KW-1006">Bacterial flagellum protein export</keyword>
<evidence type="ECO:0000256" key="8">
    <source>
        <dbReference type="ARBA" id="ARBA00022927"/>
    </source>
</evidence>
<keyword evidence="12" id="KW-0969">Cilium</keyword>
<comment type="similarity">
    <text evidence="3">Belongs to the FliH family.</text>
</comment>
<reference evidence="12" key="1">
    <citation type="submission" date="2022-12" db="EMBL/GenBank/DDBJ databases">
        <title>Complete genome sequence of an Australian strain of Rouxiella badensis DAR84756 and resolution of the R. badensis DSM100043 and R. chamberiensis DSM28324 genomes.</title>
        <authorList>
            <person name="Paul S."/>
            <person name="Anderson P.J."/>
            <person name="Maynard G."/>
            <person name="Dyall-Smith M."/>
            <person name="Kudinha T."/>
        </authorList>
    </citation>
    <scope>NUCLEOTIDE SEQUENCE</scope>
    <source>
        <strain evidence="12">DSM 28324</strain>
    </source>
</reference>
<evidence type="ECO:0000256" key="4">
    <source>
        <dbReference type="ARBA" id="ARBA00016507"/>
    </source>
</evidence>